<reference evidence="4" key="2">
    <citation type="journal article" date="2021" name="PeerJ">
        <title>Extensive microbial diversity within the chicken gut microbiome revealed by metagenomics and culture.</title>
        <authorList>
            <person name="Gilroy R."/>
            <person name="Ravi A."/>
            <person name="Getino M."/>
            <person name="Pursley I."/>
            <person name="Horton D.L."/>
            <person name="Alikhan N.F."/>
            <person name="Baker D."/>
            <person name="Gharbi K."/>
            <person name="Hall N."/>
            <person name="Watson M."/>
            <person name="Adriaenssens E.M."/>
            <person name="Foster-Nyarko E."/>
            <person name="Jarju S."/>
            <person name="Secka A."/>
            <person name="Antonio M."/>
            <person name="Oren A."/>
            <person name="Chaudhuri R.R."/>
            <person name="La Ragione R."/>
            <person name="Hildebrand F."/>
            <person name="Pallen M.J."/>
        </authorList>
    </citation>
    <scope>NUCLEOTIDE SEQUENCE</scope>
    <source>
        <strain evidence="4">ChiHcec3-6078</strain>
    </source>
</reference>
<reference evidence="4" key="1">
    <citation type="submission" date="2020-10" db="EMBL/GenBank/DDBJ databases">
        <authorList>
            <person name="Gilroy R."/>
        </authorList>
    </citation>
    <scope>NUCLEOTIDE SEQUENCE</scope>
    <source>
        <strain evidence="4">ChiHcec3-6078</strain>
    </source>
</reference>
<dbReference type="InterPro" id="IPR002933">
    <property type="entry name" value="Peptidase_M20"/>
</dbReference>
<gene>
    <name evidence="4" type="ORF">IAC50_02240</name>
</gene>
<evidence type="ECO:0000259" key="3">
    <source>
        <dbReference type="Pfam" id="PF07687"/>
    </source>
</evidence>
<evidence type="ECO:0000313" key="5">
    <source>
        <dbReference type="Proteomes" id="UP000824090"/>
    </source>
</evidence>
<dbReference type="Gene3D" id="3.30.70.360">
    <property type="match status" value="1"/>
</dbReference>
<dbReference type="GO" id="GO:0046872">
    <property type="term" value="F:metal ion binding"/>
    <property type="evidence" value="ECO:0007669"/>
    <property type="project" value="UniProtKB-KW"/>
</dbReference>
<keyword evidence="2" id="KW-0378">Hydrolase</keyword>
<feature type="domain" description="Peptidase M20 dimerisation" evidence="3">
    <location>
        <begin position="207"/>
        <end position="317"/>
    </location>
</feature>
<organism evidence="4 5">
    <name type="scientific">Candidatus Allocopromorpha excrementigallinarum</name>
    <dbReference type="NCBI Taxonomy" id="2840742"/>
    <lineage>
        <taxon>Bacteria</taxon>
        <taxon>Bacillati</taxon>
        <taxon>Bacillota</taxon>
        <taxon>Clostridia</taxon>
        <taxon>Eubacteriales</taxon>
        <taxon>Eubacteriaceae</taxon>
        <taxon>Eubacteriaceae incertae sedis</taxon>
        <taxon>Candidatus Allocopromorpha</taxon>
    </lineage>
</organism>
<dbReference type="SUPFAM" id="SSF53187">
    <property type="entry name" value="Zn-dependent exopeptidases"/>
    <property type="match status" value="1"/>
</dbReference>
<name>A0A9D1HZQ6_9FIRM</name>
<dbReference type="PANTHER" id="PTHR43808">
    <property type="entry name" value="ACETYLORNITHINE DEACETYLASE"/>
    <property type="match status" value="1"/>
</dbReference>
<dbReference type="AlphaFoldDB" id="A0A9D1HZQ6"/>
<dbReference type="GO" id="GO:0016787">
    <property type="term" value="F:hydrolase activity"/>
    <property type="evidence" value="ECO:0007669"/>
    <property type="project" value="UniProtKB-KW"/>
</dbReference>
<evidence type="ECO:0000256" key="2">
    <source>
        <dbReference type="ARBA" id="ARBA00022801"/>
    </source>
</evidence>
<dbReference type="Pfam" id="PF01546">
    <property type="entry name" value="Peptidase_M20"/>
    <property type="match status" value="1"/>
</dbReference>
<dbReference type="Gene3D" id="3.40.630.10">
    <property type="entry name" value="Zn peptidases"/>
    <property type="match status" value="1"/>
</dbReference>
<accession>A0A9D1HZQ6</accession>
<dbReference type="SUPFAM" id="SSF55031">
    <property type="entry name" value="Bacterial exopeptidase dimerisation domain"/>
    <property type="match status" value="1"/>
</dbReference>
<protein>
    <submittedName>
        <fullName evidence="4">M20/M25/M40 family metallo-hydrolase</fullName>
    </submittedName>
</protein>
<dbReference type="InterPro" id="IPR011650">
    <property type="entry name" value="Peptidase_M20_dimer"/>
</dbReference>
<proteinExistence type="predicted"/>
<dbReference type="Pfam" id="PF07687">
    <property type="entry name" value="M20_dimer"/>
    <property type="match status" value="1"/>
</dbReference>
<evidence type="ECO:0000313" key="4">
    <source>
        <dbReference type="EMBL" id="HIU25304.1"/>
    </source>
</evidence>
<dbReference type="EMBL" id="DVMP01000047">
    <property type="protein sequence ID" value="HIU25304.1"/>
    <property type="molecule type" value="Genomic_DNA"/>
</dbReference>
<dbReference type="InterPro" id="IPR036264">
    <property type="entry name" value="Bact_exopeptidase_dim_dom"/>
</dbReference>
<comment type="caution">
    <text evidence="4">The sequence shown here is derived from an EMBL/GenBank/DDBJ whole genome shotgun (WGS) entry which is preliminary data.</text>
</comment>
<evidence type="ECO:0000256" key="1">
    <source>
        <dbReference type="ARBA" id="ARBA00022723"/>
    </source>
</evidence>
<sequence>MYDEKTYALINELAKEMKEDCVKFIQKLIQTPSISGDEYKLTEILMAEMEKLGYDDISRDKYGNVIGIIKGDEPGPVIMYNSHMDHVSPGDPDNWEGYDPYGGKIDVCECDNIDNTAKEMVECIHGRGASDVKSGHGFQIYAGGILLKLREKGIKIKGDFMYTGVVHEESGQNGGTRRLLAETFPERGLDFDAMVSSEATSLSLYLGHRGRIEYLITVYGRTSHGSCPQNGINAIYKAIPVIEKIRNEVIPNLPEDPDGEMEPASISLNIIECSPGALSIVPDQCFLSYDRRTMIGETEESAMKILQKVLDDVAAEDPEFRAKIEVKPCIDKCYTGEVMEGYKYTEAWKIKKDHPFTKACAAALENVGQPVKYGYWSFATDAAVTAGHYRKPTIGYSGMQEQFAHTPYDKCRTDFIEKAMAGNAAIFLTASEMEKEDFKALEF</sequence>
<keyword evidence="1" id="KW-0479">Metal-binding</keyword>
<dbReference type="Proteomes" id="UP000824090">
    <property type="component" value="Unassembled WGS sequence"/>
</dbReference>
<dbReference type="InterPro" id="IPR050072">
    <property type="entry name" value="Peptidase_M20A"/>
</dbReference>